<dbReference type="Pfam" id="PF01814">
    <property type="entry name" value="Hemerythrin"/>
    <property type="match status" value="1"/>
</dbReference>
<organism evidence="2 3">
    <name type="scientific">Galerina marginata (strain CBS 339.88)</name>
    <dbReference type="NCBI Taxonomy" id="685588"/>
    <lineage>
        <taxon>Eukaryota</taxon>
        <taxon>Fungi</taxon>
        <taxon>Dikarya</taxon>
        <taxon>Basidiomycota</taxon>
        <taxon>Agaricomycotina</taxon>
        <taxon>Agaricomycetes</taxon>
        <taxon>Agaricomycetidae</taxon>
        <taxon>Agaricales</taxon>
        <taxon>Agaricineae</taxon>
        <taxon>Strophariaceae</taxon>
        <taxon>Galerina</taxon>
    </lineage>
</organism>
<accession>A0A067T499</accession>
<sequence>MSSEENRYPLIPVTFSSDWDFNDHAATFGIEMSLIHNVFIRGLNSIWYHAPLVKKADAISFAGYSLTWVILIHDHHHGEEEIVFPFLQAKFNMGDNVEQHAAFLKELNAFEEYMTGVFKNKETYDGEKVRGLVEAFGDTLVNHLHEEIPTIAPERLSQYEKKELDAMIDAHSAHIKSQPLTTAFALVGTHHDFKTFPSWSFGLFAT</sequence>
<dbReference type="AlphaFoldDB" id="A0A067T499"/>
<dbReference type="InterPro" id="IPR012312">
    <property type="entry name" value="Hemerythrin-like"/>
</dbReference>
<dbReference type="CDD" id="cd12108">
    <property type="entry name" value="Hr-like"/>
    <property type="match status" value="1"/>
</dbReference>
<evidence type="ECO:0000313" key="2">
    <source>
        <dbReference type="EMBL" id="KDR77177.1"/>
    </source>
</evidence>
<dbReference type="InterPro" id="IPR053206">
    <property type="entry name" value="Dimeric_xanthone_biosynth"/>
</dbReference>
<reference evidence="3" key="1">
    <citation type="journal article" date="2014" name="Proc. Natl. Acad. Sci. U.S.A.">
        <title>Extensive sampling of basidiomycete genomes demonstrates inadequacy of the white-rot/brown-rot paradigm for wood decay fungi.</title>
        <authorList>
            <person name="Riley R."/>
            <person name="Salamov A.A."/>
            <person name="Brown D.W."/>
            <person name="Nagy L.G."/>
            <person name="Floudas D."/>
            <person name="Held B.W."/>
            <person name="Levasseur A."/>
            <person name="Lombard V."/>
            <person name="Morin E."/>
            <person name="Otillar R."/>
            <person name="Lindquist E.A."/>
            <person name="Sun H."/>
            <person name="LaButti K.M."/>
            <person name="Schmutz J."/>
            <person name="Jabbour D."/>
            <person name="Luo H."/>
            <person name="Baker S.E."/>
            <person name="Pisabarro A.G."/>
            <person name="Walton J.D."/>
            <person name="Blanchette R.A."/>
            <person name="Henrissat B."/>
            <person name="Martin F."/>
            <person name="Cullen D."/>
            <person name="Hibbett D.S."/>
            <person name="Grigoriev I.V."/>
        </authorList>
    </citation>
    <scope>NUCLEOTIDE SEQUENCE [LARGE SCALE GENOMIC DNA]</scope>
    <source>
        <strain evidence="3">CBS 339.88</strain>
    </source>
</reference>
<dbReference type="OrthoDB" id="58416at2759"/>
<dbReference type="HOGENOM" id="CLU_066708_1_0_1"/>
<proteinExistence type="predicted"/>
<dbReference type="Gene3D" id="1.20.120.520">
    <property type="entry name" value="nmb1532 protein domain like"/>
    <property type="match status" value="1"/>
</dbReference>
<protein>
    <recommendedName>
        <fullName evidence="1">Hemerythrin-like domain-containing protein</fullName>
    </recommendedName>
</protein>
<evidence type="ECO:0000313" key="3">
    <source>
        <dbReference type="Proteomes" id="UP000027222"/>
    </source>
</evidence>
<dbReference type="STRING" id="685588.A0A067T499"/>
<name>A0A067T499_GALM3</name>
<dbReference type="PANTHER" id="PTHR38048">
    <property type="entry name" value="EXPRESSED PROTEIN"/>
    <property type="match status" value="1"/>
</dbReference>
<dbReference type="PANTHER" id="PTHR38048:SF2">
    <property type="entry name" value="HEMERYTHRIN-LIKE DOMAIN-CONTAINING PROTEIN"/>
    <property type="match status" value="1"/>
</dbReference>
<keyword evidence="3" id="KW-1185">Reference proteome</keyword>
<evidence type="ECO:0000259" key="1">
    <source>
        <dbReference type="Pfam" id="PF01814"/>
    </source>
</evidence>
<dbReference type="Proteomes" id="UP000027222">
    <property type="component" value="Unassembled WGS sequence"/>
</dbReference>
<dbReference type="EMBL" id="KL142377">
    <property type="protein sequence ID" value="KDR77177.1"/>
    <property type="molecule type" value="Genomic_DNA"/>
</dbReference>
<gene>
    <name evidence="2" type="ORF">GALMADRAFT_246427</name>
</gene>
<feature type="domain" description="Hemerythrin-like" evidence="1">
    <location>
        <begin position="69"/>
        <end position="147"/>
    </location>
</feature>